<evidence type="ECO:0000256" key="4">
    <source>
        <dbReference type="ARBA" id="ARBA00032089"/>
    </source>
</evidence>
<dbReference type="PANTHER" id="PTHR34138:SF1">
    <property type="entry name" value="CELL SHAPE-DETERMINING PROTEIN MREC"/>
    <property type="match status" value="1"/>
</dbReference>
<dbReference type="InterPro" id="IPR042175">
    <property type="entry name" value="Cell/Rod_MreC_2"/>
</dbReference>
<comment type="function">
    <text evidence="5">Involved in formation and maintenance of cell shape.</text>
</comment>
<dbReference type="Gene3D" id="2.40.10.340">
    <property type="entry name" value="Rod shape-determining protein MreC, domain 1"/>
    <property type="match status" value="1"/>
</dbReference>
<feature type="domain" description="Rod shape-determining protein MreC beta-barrel core" evidence="7">
    <location>
        <begin position="126"/>
        <end position="279"/>
    </location>
</feature>
<dbReference type="PANTHER" id="PTHR34138">
    <property type="entry name" value="CELL SHAPE-DETERMINING PROTEIN MREC"/>
    <property type="match status" value="1"/>
</dbReference>
<keyword evidence="6" id="KW-0175">Coiled coil</keyword>
<comment type="similarity">
    <text evidence="1 5">Belongs to the MreC family.</text>
</comment>
<evidence type="ECO:0000313" key="8">
    <source>
        <dbReference type="EMBL" id="SFZ87862.1"/>
    </source>
</evidence>
<reference evidence="8" key="1">
    <citation type="submission" date="2016-11" db="EMBL/GenBank/DDBJ databases">
        <authorList>
            <person name="Jaros S."/>
            <person name="Januszkiewicz K."/>
            <person name="Wedrychowicz H."/>
        </authorList>
    </citation>
    <scope>NUCLEOTIDE SEQUENCE</scope>
    <source>
        <strain evidence="8">ACA-DC 565</strain>
    </source>
</reference>
<dbReference type="NCBIfam" id="TIGR00219">
    <property type="entry name" value="mreC"/>
    <property type="match status" value="1"/>
</dbReference>
<dbReference type="Pfam" id="PF04085">
    <property type="entry name" value="MreC"/>
    <property type="match status" value="1"/>
</dbReference>
<dbReference type="Gene3D" id="2.40.10.350">
    <property type="entry name" value="Rod shape-determining protein MreC, domain 2"/>
    <property type="match status" value="1"/>
</dbReference>
<accession>A0A1K2I6J3</accession>
<protein>
    <recommendedName>
        <fullName evidence="2 5">Cell shape-determining protein MreC</fullName>
    </recommendedName>
    <alternativeName>
        <fullName evidence="4 5">Cell shape protein MreC</fullName>
    </alternativeName>
</protein>
<organism evidence="8">
    <name type="scientific">Loigolactobacillus rennini</name>
    <dbReference type="NCBI Taxonomy" id="238013"/>
    <lineage>
        <taxon>Bacteria</taxon>
        <taxon>Bacillati</taxon>
        <taxon>Bacillota</taxon>
        <taxon>Bacilli</taxon>
        <taxon>Lactobacillales</taxon>
        <taxon>Lactobacillaceae</taxon>
        <taxon>Loigolactobacillus</taxon>
    </lineage>
</organism>
<evidence type="ECO:0000256" key="6">
    <source>
        <dbReference type="SAM" id="Coils"/>
    </source>
</evidence>
<evidence type="ECO:0000259" key="7">
    <source>
        <dbReference type="Pfam" id="PF04085"/>
    </source>
</evidence>
<evidence type="ECO:0000256" key="2">
    <source>
        <dbReference type="ARBA" id="ARBA00013855"/>
    </source>
</evidence>
<dbReference type="GO" id="GO:0005886">
    <property type="term" value="C:plasma membrane"/>
    <property type="evidence" value="ECO:0007669"/>
    <property type="project" value="TreeGrafter"/>
</dbReference>
<evidence type="ECO:0000256" key="3">
    <source>
        <dbReference type="ARBA" id="ARBA00022960"/>
    </source>
</evidence>
<feature type="coiled-coil region" evidence="6">
    <location>
        <begin position="82"/>
        <end position="116"/>
    </location>
</feature>
<keyword evidence="3 5" id="KW-0133">Cell shape</keyword>
<dbReference type="AlphaFoldDB" id="A0A1K2I6J3"/>
<dbReference type="PIRSF" id="PIRSF038471">
    <property type="entry name" value="MreC"/>
    <property type="match status" value="1"/>
</dbReference>
<evidence type="ECO:0000256" key="1">
    <source>
        <dbReference type="ARBA" id="ARBA00009369"/>
    </source>
</evidence>
<evidence type="ECO:0000256" key="5">
    <source>
        <dbReference type="PIRNR" id="PIRNR038471"/>
    </source>
</evidence>
<gene>
    <name evidence="8" type="ORF">LREN565_0975</name>
</gene>
<name>A0A1K2I6J3_9LACO</name>
<dbReference type="EMBL" id="LT634362">
    <property type="protein sequence ID" value="SFZ87862.1"/>
    <property type="molecule type" value="Genomic_DNA"/>
</dbReference>
<dbReference type="InterPro" id="IPR007221">
    <property type="entry name" value="MreC"/>
</dbReference>
<sequence length="285" mass="30758">MQKFFSNRKLIIVLIAIIISMGLMAFSVSVRNSDKTPPLIQRFGNDVVGVADRIVALPVNGVKNSFSSVSNLINTYEENTKLKAQLDDLAQTKTRANTLKAENKELKKQLNLDNTLTDYTKINAAVLTRSPANWQNNLVINKGSLAGIKKNMPVMAGPGLIGRVVEVNGTNSKVELVTTDNQSANRFAAEVVTANGTANGIMTGYDKQSRQLKMGQLNTDAKIKVGDTVQTSGLGGLTPRGLYIGKVSKVKHDNYGLALSLTVKPAVNLDDFTVVTVIKRQLAGD</sequence>
<dbReference type="InterPro" id="IPR042177">
    <property type="entry name" value="Cell/Rod_1"/>
</dbReference>
<proteinExistence type="inferred from homology"/>
<dbReference type="GO" id="GO:0008360">
    <property type="term" value="P:regulation of cell shape"/>
    <property type="evidence" value="ECO:0007669"/>
    <property type="project" value="UniProtKB-KW"/>
</dbReference>
<dbReference type="InterPro" id="IPR055342">
    <property type="entry name" value="MreC_beta-barrel_core"/>
</dbReference>